<evidence type="ECO:0000313" key="4">
    <source>
        <dbReference type="Proteomes" id="UP000829720"/>
    </source>
</evidence>
<keyword evidence="1" id="KW-0677">Repeat</keyword>
<dbReference type="SUPFAM" id="SSF82185">
    <property type="entry name" value="Histone H3 K4-specific methyltransferase SET7/9 N-terminal domain"/>
    <property type="match status" value="2"/>
</dbReference>
<evidence type="ECO:0000313" key="3">
    <source>
        <dbReference type="EMBL" id="KAI1892569.1"/>
    </source>
</evidence>
<comment type="caution">
    <text evidence="3">The sequence shown here is derived from an EMBL/GenBank/DDBJ whole genome shotgun (WGS) entry which is preliminary data.</text>
</comment>
<dbReference type="SMART" id="SM00698">
    <property type="entry name" value="MORN"/>
    <property type="match status" value="7"/>
</dbReference>
<evidence type="ECO:0000256" key="1">
    <source>
        <dbReference type="ARBA" id="ARBA00022737"/>
    </source>
</evidence>
<accession>A0A8T3D4J3</accession>
<dbReference type="PANTHER" id="PTHR23084:SF263">
    <property type="entry name" value="MORN REPEAT-CONTAINING PROTEIN 1"/>
    <property type="match status" value="1"/>
</dbReference>
<organism evidence="3 4">
    <name type="scientific">Albula goreensis</name>
    <dbReference type="NCBI Taxonomy" id="1534307"/>
    <lineage>
        <taxon>Eukaryota</taxon>
        <taxon>Metazoa</taxon>
        <taxon>Chordata</taxon>
        <taxon>Craniata</taxon>
        <taxon>Vertebrata</taxon>
        <taxon>Euteleostomi</taxon>
        <taxon>Actinopterygii</taxon>
        <taxon>Neopterygii</taxon>
        <taxon>Teleostei</taxon>
        <taxon>Albuliformes</taxon>
        <taxon>Albulidae</taxon>
        <taxon>Albula</taxon>
    </lineage>
</organism>
<name>A0A8T3D4J3_9TELE</name>
<feature type="region of interest" description="Disordered" evidence="2">
    <location>
        <begin position="422"/>
        <end position="453"/>
    </location>
</feature>
<gene>
    <name evidence="3" type="ORF">AGOR_G00134930</name>
</gene>
<dbReference type="OrthoDB" id="423343at2759"/>
<evidence type="ECO:0008006" key="5">
    <source>
        <dbReference type="Google" id="ProtNLM"/>
    </source>
</evidence>
<dbReference type="AlphaFoldDB" id="A0A8T3D4J3"/>
<dbReference type="InterPro" id="IPR003409">
    <property type="entry name" value="MORN"/>
</dbReference>
<protein>
    <recommendedName>
        <fullName evidence="5">MORN repeat-containing protein 1</fullName>
    </recommendedName>
</protein>
<dbReference type="Proteomes" id="UP000829720">
    <property type="component" value="Unassembled WGS sequence"/>
</dbReference>
<dbReference type="Gene3D" id="2.20.110.10">
    <property type="entry name" value="Histone H3 K4-specific methyltransferase SET7/9 N-terminal domain"/>
    <property type="match status" value="3"/>
</dbReference>
<reference evidence="3" key="1">
    <citation type="submission" date="2021-01" db="EMBL/GenBank/DDBJ databases">
        <authorList>
            <person name="Zahm M."/>
            <person name="Roques C."/>
            <person name="Cabau C."/>
            <person name="Klopp C."/>
            <person name="Donnadieu C."/>
            <person name="Jouanno E."/>
            <person name="Lampietro C."/>
            <person name="Louis A."/>
            <person name="Herpin A."/>
            <person name="Echchiki A."/>
            <person name="Berthelot C."/>
            <person name="Parey E."/>
            <person name="Roest-Crollius H."/>
            <person name="Braasch I."/>
            <person name="Postlethwait J."/>
            <person name="Bobe J."/>
            <person name="Montfort J."/>
            <person name="Bouchez O."/>
            <person name="Begum T."/>
            <person name="Mejri S."/>
            <person name="Adams A."/>
            <person name="Chen W.-J."/>
            <person name="Guiguen Y."/>
        </authorList>
    </citation>
    <scope>NUCLEOTIDE SEQUENCE</scope>
    <source>
        <tissue evidence="3">Blood</tissue>
    </source>
</reference>
<proteinExistence type="predicted"/>
<sequence length="523" mass="57320">MAGKHQQRITRHYCGQVKNLARDGFGVYEYPNGFFRYEGEWRMGKKHGHGKLFMKDGSFYEGEFANGEIQGNGLQYWAQSGDSYSGQFKSGELHGYGIMQYASGEKFEGEYCNGLREGHGSLLDMEGNTYEGSFHENKKHGEGLMTYRNGDQYEGDWLLDQRQGHGVMRFEDGSIYEGQWRNNLFNGQGTMIHCSGVVWEGLWTNGRPSGGACKIVIEGGDVLETFQGSPFIVEVHLQTDTGEMATGENGRVLQICAGIPLLSRTSTSTSSNLLKLIEEMEEKPIQTPFGFEFISYPLMERGFESKDSRGTVPLAVAKSGFAQTDSPVPEGEWESGSGSYSMGLGGGTPSYLDDKTGFGDQSGKGGSTTIIQSFSENGNFALQEEGLHPPNQRVEAGQVRFQNLVLAPPPPDCKPYLVMEEMEKQKASKKPTGKGPSERLPLSQEKSADSKMSVGARVGANMKKDVSDSGIVRAGKDVIMVKEVTSPPFLGHTLPPAFALLRVVPARAKSKTSHVDTQRVKSK</sequence>
<dbReference type="Pfam" id="PF02493">
    <property type="entry name" value="MORN"/>
    <property type="match status" value="8"/>
</dbReference>
<dbReference type="PANTHER" id="PTHR23084">
    <property type="entry name" value="PHOSPHATIDYLINOSITOL-4-PHOSPHATE 5-KINASE RELATED"/>
    <property type="match status" value="1"/>
</dbReference>
<keyword evidence="4" id="KW-1185">Reference proteome</keyword>
<dbReference type="EMBL" id="JAERUA010000012">
    <property type="protein sequence ID" value="KAI1892569.1"/>
    <property type="molecule type" value="Genomic_DNA"/>
</dbReference>
<evidence type="ECO:0000256" key="2">
    <source>
        <dbReference type="SAM" id="MobiDB-lite"/>
    </source>
</evidence>